<dbReference type="SUPFAM" id="SSF55073">
    <property type="entry name" value="Nucleotide cyclase"/>
    <property type="match status" value="1"/>
</dbReference>
<dbReference type="PANTHER" id="PTHR45138:SF9">
    <property type="entry name" value="DIGUANYLATE CYCLASE DGCM-RELATED"/>
    <property type="match status" value="1"/>
</dbReference>
<dbReference type="InterPro" id="IPR043128">
    <property type="entry name" value="Rev_trsase/Diguanyl_cyclase"/>
</dbReference>
<dbReference type="InterPro" id="IPR029787">
    <property type="entry name" value="Nucleotide_cyclase"/>
</dbReference>
<dbReference type="PROSITE" id="PS50887">
    <property type="entry name" value="GGDEF"/>
    <property type="match status" value="1"/>
</dbReference>
<dbReference type="InterPro" id="IPR003018">
    <property type="entry name" value="GAF"/>
</dbReference>
<gene>
    <name evidence="2" type="ORF">AVDCRST_MAG67-2539</name>
</gene>
<sequence length="332" mass="36548">MTSVPTTTADTLSTLADAIDEIASARSVDDVQRLANATARRLVAADGAALVLREDTQCHYVGEDAIEPLWKGRRFPIEDCVTGWSMLHREPVVIEDVYGDPRVSHDQYRTTFVRSLLVVPIHSADPRGALGAYWAQPHQASGEQVALLRALAGSTAVALERAMLTQELERRRVTEDDLRQLSERDALTGVLNRRAWDQLLSSALRKGTQPLFVAMLDLDHFKAYNDTHGHRAGDELLRRSARAWRSAIRAGDILARYGGEEFAVLLAGCPEERAIEIAERLRNATLHEQSVSIGLARWDGSEGAGSLVERADRALYVAKRAGRNRVALAAQA</sequence>
<accession>A0A6J4SXF8</accession>
<dbReference type="Pfam" id="PF00990">
    <property type="entry name" value="GGDEF"/>
    <property type="match status" value="1"/>
</dbReference>
<dbReference type="FunFam" id="3.30.70.270:FF:000001">
    <property type="entry name" value="Diguanylate cyclase domain protein"/>
    <property type="match status" value="1"/>
</dbReference>
<dbReference type="InterPro" id="IPR029016">
    <property type="entry name" value="GAF-like_dom_sf"/>
</dbReference>
<dbReference type="GO" id="GO:1902201">
    <property type="term" value="P:negative regulation of bacterial-type flagellum-dependent cell motility"/>
    <property type="evidence" value="ECO:0007669"/>
    <property type="project" value="TreeGrafter"/>
</dbReference>
<evidence type="ECO:0000259" key="1">
    <source>
        <dbReference type="PROSITE" id="PS50887"/>
    </source>
</evidence>
<dbReference type="AlphaFoldDB" id="A0A6J4SXF8"/>
<dbReference type="Gene3D" id="3.30.70.270">
    <property type="match status" value="1"/>
</dbReference>
<dbReference type="Gene3D" id="3.30.450.40">
    <property type="match status" value="1"/>
</dbReference>
<dbReference type="GO" id="GO:0043709">
    <property type="term" value="P:cell adhesion involved in single-species biofilm formation"/>
    <property type="evidence" value="ECO:0007669"/>
    <property type="project" value="TreeGrafter"/>
</dbReference>
<dbReference type="SMART" id="SM00267">
    <property type="entry name" value="GGDEF"/>
    <property type="match status" value="1"/>
</dbReference>
<dbReference type="Pfam" id="PF13185">
    <property type="entry name" value="GAF_2"/>
    <property type="match status" value="1"/>
</dbReference>
<dbReference type="GO" id="GO:0052621">
    <property type="term" value="F:diguanylate cyclase activity"/>
    <property type="evidence" value="ECO:0007669"/>
    <property type="project" value="TreeGrafter"/>
</dbReference>
<dbReference type="GO" id="GO:0005886">
    <property type="term" value="C:plasma membrane"/>
    <property type="evidence" value="ECO:0007669"/>
    <property type="project" value="TreeGrafter"/>
</dbReference>
<dbReference type="SUPFAM" id="SSF55781">
    <property type="entry name" value="GAF domain-like"/>
    <property type="match status" value="1"/>
</dbReference>
<dbReference type="InterPro" id="IPR000160">
    <property type="entry name" value="GGDEF_dom"/>
</dbReference>
<feature type="domain" description="GGDEF" evidence="1">
    <location>
        <begin position="209"/>
        <end position="331"/>
    </location>
</feature>
<dbReference type="EMBL" id="CADCVQ010000101">
    <property type="protein sequence ID" value="CAA9507735.1"/>
    <property type="molecule type" value="Genomic_DNA"/>
</dbReference>
<dbReference type="SMART" id="SM00065">
    <property type="entry name" value="GAF"/>
    <property type="match status" value="1"/>
</dbReference>
<dbReference type="NCBIfam" id="TIGR00254">
    <property type="entry name" value="GGDEF"/>
    <property type="match status" value="1"/>
</dbReference>
<name>A0A6J4SXF8_9ACTN</name>
<organism evidence="2">
    <name type="scientific">uncultured Solirubrobacteraceae bacterium</name>
    <dbReference type="NCBI Taxonomy" id="1162706"/>
    <lineage>
        <taxon>Bacteria</taxon>
        <taxon>Bacillati</taxon>
        <taxon>Actinomycetota</taxon>
        <taxon>Thermoleophilia</taxon>
        <taxon>Solirubrobacterales</taxon>
        <taxon>Solirubrobacteraceae</taxon>
        <taxon>environmental samples</taxon>
    </lineage>
</organism>
<reference evidence="2" key="1">
    <citation type="submission" date="2020-02" db="EMBL/GenBank/DDBJ databases">
        <authorList>
            <person name="Meier V. D."/>
        </authorList>
    </citation>
    <scope>NUCLEOTIDE SEQUENCE</scope>
    <source>
        <strain evidence="2">AVDCRST_MAG67</strain>
    </source>
</reference>
<proteinExistence type="predicted"/>
<evidence type="ECO:0000313" key="2">
    <source>
        <dbReference type="EMBL" id="CAA9507735.1"/>
    </source>
</evidence>
<dbReference type="InterPro" id="IPR050469">
    <property type="entry name" value="Diguanylate_Cyclase"/>
</dbReference>
<dbReference type="CDD" id="cd01949">
    <property type="entry name" value="GGDEF"/>
    <property type="match status" value="1"/>
</dbReference>
<dbReference type="PANTHER" id="PTHR45138">
    <property type="entry name" value="REGULATORY COMPONENTS OF SENSORY TRANSDUCTION SYSTEM"/>
    <property type="match status" value="1"/>
</dbReference>
<protein>
    <submittedName>
        <fullName evidence="2">Diguanylate cyclase/phosphodiesterase (GGDEF &amp; EAL domains) with PAS/PAC sensor(S)</fullName>
    </submittedName>
</protein>